<feature type="domain" description="AAA+ ATPase" evidence="1">
    <location>
        <begin position="304"/>
        <end position="469"/>
    </location>
</feature>
<dbReference type="HOGENOM" id="CLU_004471_6_3_1"/>
<dbReference type="Gene3D" id="3.40.50.300">
    <property type="entry name" value="P-loop containing nucleotide triphosphate hydrolases"/>
    <property type="match status" value="1"/>
</dbReference>
<dbReference type="VEuPathDB" id="FungiDB:ATEG_08841"/>
<dbReference type="InterPro" id="IPR003959">
    <property type="entry name" value="ATPase_AAA_core"/>
</dbReference>
<dbReference type="Pfam" id="PF22942">
    <property type="entry name" value="DUF7025"/>
    <property type="match status" value="1"/>
</dbReference>
<proteinExistence type="predicted"/>
<dbReference type="GO" id="GO:0016887">
    <property type="term" value="F:ATP hydrolysis activity"/>
    <property type="evidence" value="ECO:0007669"/>
    <property type="project" value="InterPro"/>
</dbReference>
<dbReference type="GeneID" id="4323377"/>
<dbReference type="PANTHER" id="PTHR46411:SF3">
    <property type="entry name" value="AAA+ ATPASE DOMAIN-CONTAINING PROTEIN"/>
    <property type="match status" value="1"/>
</dbReference>
<reference evidence="3" key="1">
    <citation type="submission" date="2005-09" db="EMBL/GenBank/DDBJ databases">
        <title>Annotation of the Aspergillus terreus NIH2624 genome.</title>
        <authorList>
            <person name="Birren B.W."/>
            <person name="Lander E.S."/>
            <person name="Galagan J.E."/>
            <person name="Nusbaum C."/>
            <person name="Devon K."/>
            <person name="Henn M."/>
            <person name="Ma L.-J."/>
            <person name="Jaffe D.B."/>
            <person name="Butler J."/>
            <person name="Alvarez P."/>
            <person name="Gnerre S."/>
            <person name="Grabherr M."/>
            <person name="Kleber M."/>
            <person name="Mauceli E.W."/>
            <person name="Brockman W."/>
            <person name="Rounsley S."/>
            <person name="Young S.K."/>
            <person name="LaButti K."/>
            <person name="Pushparaj V."/>
            <person name="DeCaprio D."/>
            <person name="Crawford M."/>
            <person name="Koehrsen M."/>
            <person name="Engels R."/>
            <person name="Montgomery P."/>
            <person name="Pearson M."/>
            <person name="Howarth C."/>
            <person name="Larson L."/>
            <person name="Luoma S."/>
            <person name="White J."/>
            <person name="Alvarado L."/>
            <person name="Kodira C.D."/>
            <person name="Zeng Q."/>
            <person name="Oleary S."/>
            <person name="Yandava C."/>
            <person name="Denning D.W."/>
            <person name="Nierman W.C."/>
            <person name="Milne T."/>
            <person name="Madden K."/>
        </authorList>
    </citation>
    <scope>NUCLEOTIDE SEQUENCE [LARGE SCALE GENOMIC DNA]</scope>
    <source>
        <strain evidence="3">NIH 2624 / FGSC A1156</strain>
    </source>
</reference>
<dbReference type="RefSeq" id="XP_001217427.1">
    <property type="nucleotide sequence ID" value="XM_001217426.1"/>
</dbReference>
<dbReference type="InterPro" id="IPR027417">
    <property type="entry name" value="P-loop_NTPase"/>
</dbReference>
<evidence type="ECO:0000313" key="3">
    <source>
        <dbReference type="Proteomes" id="UP000007963"/>
    </source>
</evidence>
<dbReference type="SUPFAM" id="SSF52540">
    <property type="entry name" value="P-loop containing nucleoside triphosphate hydrolases"/>
    <property type="match status" value="1"/>
</dbReference>
<name>Q0CBU3_ASPTN</name>
<dbReference type="Proteomes" id="UP000007963">
    <property type="component" value="Unassembled WGS sequence"/>
</dbReference>
<evidence type="ECO:0000313" key="2">
    <source>
        <dbReference type="EMBL" id="EAU30973.1"/>
    </source>
</evidence>
<sequence>MSLDRIEFKAPFKAFVHRWEQFCEARDNELDGPTRTHVELLYHILNDELHATISHKNDLMKNRLSTHDLLWAIFEPGCSLWSIVDGRQRAFEYDSGDYNTQTGAFDMRVKYVDWDGEKFCHETHVLSISPYEGTVPIMDLSAFPISYHSSHQAVKQDLISRGKLWESYKGYHYKHYEGIAKAFHLGRERRFSIKGRVVIDGEAYNFFNPDENMLGPGPPLPTGVLSDDDRLIATPMLRGYALREKKWMRFFVDDVTDITWNKQAFDSLVLPHAQQDLKRLILGLARSQSSRQDTFDDVIHGKGRGVIMLLRGPPGVGKTLTAESIAEVMKVPLYVLSAGDLGTTARKVEDTLKDNFTMIPRWGAIILLDEADVFMEARDAVDLQRNELVSIFLRLLEYYEIWQQFISESNIENFSETDLDQVARLELNGRQIKNVLKTAHLLAKEEACGLNYNHVRIVLNLRAEEKTGSVFR</sequence>
<dbReference type="PANTHER" id="PTHR46411">
    <property type="entry name" value="FAMILY ATPASE, PUTATIVE-RELATED"/>
    <property type="match status" value="1"/>
</dbReference>
<dbReference type="InterPro" id="IPR003593">
    <property type="entry name" value="AAA+_ATPase"/>
</dbReference>
<gene>
    <name evidence="2" type="ORF">ATEG_08841</name>
</gene>
<dbReference type="AlphaFoldDB" id="Q0CBU3"/>
<organism evidence="2 3">
    <name type="scientific">Aspergillus terreus (strain NIH 2624 / FGSC A1156)</name>
    <dbReference type="NCBI Taxonomy" id="341663"/>
    <lineage>
        <taxon>Eukaryota</taxon>
        <taxon>Fungi</taxon>
        <taxon>Dikarya</taxon>
        <taxon>Ascomycota</taxon>
        <taxon>Pezizomycotina</taxon>
        <taxon>Eurotiomycetes</taxon>
        <taxon>Eurotiomycetidae</taxon>
        <taxon>Eurotiales</taxon>
        <taxon>Aspergillaceae</taxon>
        <taxon>Aspergillus</taxon>
        <taxon>Aspergillus subgen. Circumdati</taxon>
    </lineage>
</organism>
<dbReference type="InterPro" id="IPR054289">
    <property type="entry name" value="DUF7025"/>
</dbReference>
<dbReference type="SMART" id="SM00382">
    <property type="entry name" value="AAA"/>
    <property type="match status" value="1"/>
</dbReference>
<dbReference type="STRING" id="341663.Q0CBU3"/>
<dbReference type="OMA" id="QWNDEAF"/>
<dbReference type="Pfam" id="PF00004">
    <property type="entry name" value="AAA"/>
    <property type="match status" value="1"/>
</dbReference>
<protein>
    <recommendedName>
        <fullName evidence="1">AAA+ ATPase domain-containing protein</fullName>
    </recommendedName>
</protein>
<accession>Q0CBU3</accession>
<dbReference type="OrthoDB" id="10042665at2759"/>
<dbReference type="eggNOG" id="KOG0742">
    <property type="taxonomic scope" value="Eukaryota"/>
</dbReference>
<evidence type="ECO:0000259" key="1">
    <source>
        <dbReference type="SMART" id="SM00382"/>
    </source>
</evidence>
<dbReference type="GO" id="GO:0005524">
    <property type="term" value="F:ATP binding"/>
    <property type="evidence" value="ECO:0007669"/>
    <property type="project" value="InterPro"/>
</dbReference>
<dbReference type="EMBL" id="CH476606">
    <property type="protein sequence ID" value="EAU30973.1"/>
    <property type="molecule type" value="Genomic_DNA"/>
</dbReference>